<dbReference type="InterPro" id="IPR001248">
    <property type="entry name" value="Pur-cyt_permease"/>
</dbReference>
<organism evidence="8 9">
    <name type="scientific">Lepraria finkii</name>
    <dbReference type="NCBI Taxonomy" id="1340010"/>
    <lineage>
        <taxon>Eukaryota</taxon>
        <taxon>Fungi</taxon>
        <taxon>Dikarya</taxon>
        <taxon>Ascomycota</taxon>
        <taxon>Pezizomycotina</taxon>
        <taxon>Lecanoromycetes</taxon>
        <taxon>OSLEUM clade</taxon>
        <taxon>Lecanoromycetidae</taxon>
        <taxon>Lecanorales</taxon>
        <taxon>Lecanorineae</taxon>
        <taxon>Stereocaulaceae</taxon>
        <taxon>Lepraria</taxon>
    </lineage>
</organism>
<keyword evidence="9" id="KW-1185">Reference proteome</keyword>
<sequence length="172" mass="18654">MILPQVSAQKSLSLHSITPALGKMADENSSDLENGFEDKDGKQVVSDVTYTDARQGSVDFEVSRARAIQNGFAPLRIMRQGEEWLDAKLGVETQGIDRIPEEEKRPPSIINTFFIWWSMTLHVGTLPIGVLGSEIGLSLNQSTAAIVVGTFLGAMCTAYTGTLGPKVSDTRL</sequence>
<evidence type="ECO:0000256" key="2">
    <source>
        <dbReference type="ARBA" id="ARBA00008974"/>
    </source>
</evidence>
<evidence type="ECO:0000256" key="6">
    <source>
        <dbReference type="ARBA" id="ARBA00023136"/>
    </source>
</evidence>
<evidence type="ECO:0000256" key="3">
    <source>
        <dbReference type="ARBA" id="ARBA00022448"/>
    </source>
</evidence>
<dbReference type="InterPro" id="IPR026030">
    <property type="entry name" value="Pur-cyt_permease_Fcy2/21/22"/>
</dbReference>
<dbReference type="PANTHER" id="PTHR31806">
    <property type="entry name" value="PURINE-CYTOSINE PERMEASE FCY2-RELATED"/>
    <property type="match status" value="1"/>
</dbReference>
<comment type="subcellular location">
    <subcellularLocation>
        <location evidence="1">Membrane</location>
        <topology evidence="1">Multi-pass membrane protein</topology>
    </subcellularLocation>
</comment>
<dbReference type="Gene3D" id="1.10.4160.10">
    <property type="entry name" value="Hydantoin permease"/>
    <property type="match status" value="1"/>
</dbReference>
<evidence type="ECO:0000256" key="5">
    <source>
        <dbReference type="ARBA" id="ARBA00022989"/>
    </source>
</evidence>
<keyword evidence="4 7" id="KW-0812">Transmembrane</keyword>
<comment type="similarity">
    <text evidence="2">Belongs to the purine-cytosine permease (2.A.39) family.</text>
</comment>
<dbReference type="EMBL" id="JBHFEH010000062">
    <property type="protein sequence ID" value="KAL2049506.1"/>
    <property type="molecule type" value="Genomic_DNA"/>
</dbReference>
<evidence type="ECO:0000256" key="4">
    <source>
        <dbReference type="ARBA" id="ARBA00022692"/>
    </source>
</evidence>
<dbReference type="Proteomes" id="UP001590951">
    <property type="component" value="Unassembled WGS sequence"/>
</dbReference>
<reference evidence="8 9" key="1">
    <citation type="submission" date="2024-09" db="EMBL/GenBank/DDBJ databases">
        <title>Rethinking Asexuality: The Enigmatic Case of Functional Sexual Genes in Lepraria (Stereocaulaceae).</title>
        <authorList>
            <person name="Doellman M."/>
            <person name="Sun Y."/>
            <person name="Barcenas-Pena A."/>
            <person name="Lumbsch H.T."/>
            <person name="Grewe F."/>
        </authorList>
    </citation>
    <scope>NUCLEOTIDE SEQUENCE [LARGE SCALE GENOMIC DNA]</scope>
    <source>
        <strain evidence="8 9">Grewe 0041</strain>
    </source>
</reference>
<evidence type="ECO:0000313" key="8">
    <source>
        <dbReference type="EMBL" id="KAL2049506.1"/>
    </source>
</evidence>
<protein>
    <submittedName>
        <fullName evidence="8">Uncharacterized protein</fullName>
    </submittedName>
</protein>
<feature type="transmembrane region" description="Helical" evidence="7">
    <location>
        <begin position="144"/>
        <end position="164"/>
    </location>
</feature>
<evidence type="ECO:0000256" key="7">
    <source>
        <dbReference type="SAM" id="Phobius"/>
    </source>
</evidence>
<dbReference type="PANTHER" id="PTHR31806:SF7">
    <property type="entry name" value="TRANSPORTER, PUTATIVE (AFU_ORTHOLOGUE AFUA_2G04690)-RELATED"/>
    <property type="match status" value="1"/>
</dbReference>
<comment type="caution">
    <text evidence="8">The sequence shown here is derived from an EMBL/GenBank/DDBJ whole genome shotgun (WGS) entry which is preliminary data.</text>
</comment>
<name>A0ABR4AXG1_9LECA</name>
<keyword evidence="5 7" id="KW-1133">Transmembrane helix</keyword>
<accession>A0ABR4AXG1</accession>
<evidence type="ECO:0000313" key="9">
    <source>
        <dbReference type="Proteomes" id="UP001590951"/>
    </source>
</evidence>
<gene>
    <name evidence="8" type="ORF">ABVK25_010193</name>
</gene>
<feature type="transmembrane region" description="Helical" evidence="7">
    <location>
        <begin position="113"/>
        <end position="132"/>
    </location>
</feature>
<keyword evidence="3" id="KW-0813">Transport</keyword>
<proteinExistence type="inferred from homology"/>
<evidence type="ECO:0000256" key="1">
    <source>
        <dbReference type="ARBA" id="ARBA00004141"/>
    </source>
</evidence>
<keyword evidence="6 7" id="KW-0472">Membrane</keyword>
<dbReference type="Pfam" id="PF02133">
    <property type="entry name" value="Transp_cyt_pur"/>
    <property type="match status" value="1"/>
</dbReference>